<proteinExistence type="predicted"/>
<gene>
    <name evidence="2" type="ORF">PMIN01_00649</name>
</gene>
<evidence type="ECO:0000313" key="2">
    <source>
        <dbReference type="EMBL" id="KAF9741110.1"/>
    </source>
</evidence>
<accession>A0A9P6GV44</accession>
<organism evidence="2 3">
    <name type="scientific">Paraphaeosphaeria minitans</name>
    <dbReference type="NCBI Taxonomy" id="565426"/>
    <lineage>
        <taxon>Eukaryota</taxon>
        <taxon>Fungi</taxon>
        <taxon>Dikarya</taxon>
        <taxon>Ascomycota</taxon>
        <taxon>Pezizomycotina</taxon>
        <taxon>Dothideomycetes</taxon>
        <taxon>Pleosporomycetidae</taxon>
        <taxon>Pleosporales</taxon>
        <taxon>Massarineae</taxon>
        <taxon>Didymosphaeriaceae</taxon>
        <taxon>Paraphaeosphaeria</taxon>
    </lineage>
</organism>
<dbReference type="EMBL" id="WJXW01000001">
    <property type="protein sequence ID" value="KAF9741110.1"/>
    <property type="molecule type" value="Genomic_DNA"/>
</dbReference>
<name>A0A9P6GV44_9PLEO</name>
<protein>
    <submittedName>
        <fullName evidence="2">Uncharacterized protein</fullName>
    </submittedName>
</protein>
<feature type="compositionally biased region" description="Basic and acidic residues" evidence="1">
    <location>
        <begin position="1"/>
        <end position="17"/>
    </location>
</feature>
<evidence type="ECO:0000256" key="1">
    <source>
        <dbReference type="SAM" id="MobiDB-lite"/>
    </source>
</evidence>
<sequence length="23" mass="2822">MRLRNTYHEGELAKESEDQWELS</sequence>
<keyword evidence="3" id="KW-1185">Reference proteome</keyword>
<feature type="region of interest" description="Disordered" evidence="1">
    <location>
        <begin position="1"/>
        <end position="23"/>
    </location>
</feature>
<dbReference type="AlphaFoldDB" id="A0A9P6GV44"/>
<evidence type="ECO:0000313" key="3">
    <source>
        <dbReference type="Proteomes" id="UP000756921"/>
    </source>
</evidence>
<reference evidence="2" key="1">
    <citation type="journal article" date="2020" name="Mol. Plant Microbe Interact.">
        <title>Genome Sequence of the Biocontrol Agent Coniothyrium minitans strain Conio (IMI 134523).</title>
        <authorList>
            <person name="Patel D."/>
            <person name="Shittu T.A."/>
            <person name="Baroncelli R."/>
            <person name="Muthumeenakshi S."/>
            <person name="Osborne T.H."/>
            <person name="Janganan T.K."/>
            <person name="Sreenivasaprasad S."/>
        </authorList>
    </citation>
    <scope>NUCLEOTIDE SEQUENCE</scope>
    <source>
        <strain evidence="2">Conio</strain>
    </source>
</reference>
<dbReference type="Proteomes" id="UP000756921">
    <property type="component" value="Unassembled WGS sequence"/>
</dbReference>
<comment type="caution">
    <text evidence="2">The sequence shown here is derived from an EMBL/GenBank/DDBJ whole genome shotgun (WGS) entry which is preliminary data.</text>
</comment>